<evidence type="ECO:0008006" key="3">
    <source>
        <dbReference type="Google" id="ProtNLM"/>
    </source>
</evidence>
<gene>
    <name evidence="1" type="ORF">Pth03_77400</name>
</gene>
<protein>
    <recommendedName>
        <fullName evidence="3">SnoaL-like domain-containing protein</fullName>
    </recommendedName>
</protein>
<proteinExistence type="predicted"/>
<dbReference type="AlphaFoldDB" id="A0A8J3Y241"/>
<dbReference type="EMBL" id="BOOR01000083">
    <property type="protein sequence ID" value="GII59351.1"/>
    <property type="molecule type" value="Genomic_DNA"/>
</dbReference>
<name>A0A8J3Y241_9ACTN</name>
<sequence>MPPDRTADVEVRHTYTIGETVAGGFAEVTFRGDGGYEVRVHMSLVLVRDGDTWLIRQYHVSRIVTE</sequence>
<dbReference type="InterPro" id="IPR032710">
    <property type="entry name" value="NTF2-like_dom_sf"/>
</dbReference>
<keyword evidence="2" id="KW-1185">Reference proteome</keyword>
<organism evidence="1 2">
    <name type="scientific">Planotetraspora thailandica</name>
    <dbReference type="NCBI Taxonomy" id="487172"/>
    <lineage>
        <taxon>Bacteria</taxon>
        <taxon>Bacillati</taxon>
        <taxon>Actinomycetota</taxon>
        <taxon>Actinomycetes</taxon>
        <taxon>Streptosporangiales</taxon>
        <taxon>Streptosporangiaceae</taxon>
        <taxon>Planotetraspora</taxon>
    </lineage>
</organism>
<dbReference type="RefSeq" id="WP_239119697.1">
    <property type="nucleotide sequence ID" value="NZ_BOOR01000083.1"/>
</dbReference>
<accession>A0A8J3Y241</accession>
<dbReference type="Gene3D" id="3.10.450.50">
    <property type="match status" value="1"/>
</dbReference>
<evidence type="ECO:0000313" key="2">
    <source>
        <dbReference type="Proteomes" id="UP000605992"/>
    </source>
</evidence>
<reference evidence="1" key="1">
    <citation type="submission" date="2021-01" db="EMBL/GenBank/DDBJ databases">
        <title>Whole genome shotgun sequence of Planotetraspora thailandica NBRC 104271.</title>
        <authorList>
            <person name="Komaki H."/>
            <person name="Tamura T."/>
        </authorList>
    </citation>
    <scope>NUCLEOTIDE SEQUENCE</scope>
    <source>
        <strain evidence="1">NBRC 104271</strain>
    </source>
</reference>
<dbReference type="Proteomes" id="UP000605992">
    <property type="component" value="Unassembled WGS sequence"/>
</dbReference>
<dbReference type="SUPFAM" id="SSF54427">
    <property type="entry name" value="NTF2-like"/>
    <property type="match status" value="1"/>
</dbReference>
<evidence type="ECO:0000313" key="1">
    <source>
        <dbReference type="EMBL" id="GII59351.1"/>
    </source>
</evidence>
<comment type="caution">
    <text evidence="1">The sequence shown here is derived from an EMBL/GenBank/DDBJ whole genome shotgun (WGS) entry which is preliminary data.</text>
</comment>